<dbReference type="PRINTS" id="PR00111">
    <property type="entry name" value="ABHYDROLASE"/>
</dbReference>
<evidence type="ECO:0000313" key="2">
    <source>
        <dbReference type="EMBL" id="AFC25459.1"/>
    </source>
</evidence>
<dbReference type="OrthoDB" id="252464at2"/>
<dbReference type="InterPro" id="IPR050266">
    <property type="entry name" value="AB_hydrolase_sf"/>
</dbReference>
<dbReference type="STRING" id="984262.SGRA_2731"/>
<dbReference type="RefSeq" id="WP_015693068.1">
    <property type="nucleotide sequence ID" value="NC_016940.1"/>
</dbReference>
<dbReference type="Pfam" id="PF00561">
    <property type="entry name" value="Abhydrolase_1"/>
    <property type="match status" value="1"/>
</dbReference>
<protein>
    <submittedName>
        <fullName evidence="2">Alpha/beta fold family hydrolase</fullName>
    </submittedName>
</protein>
<organism evidence="2 3">
    <name type="scientific">Saprospira grandis (strain Lewin)</name>
    <dbReference type="NCBI Taxonomy" id="984262"/>
    <lineage>
        <taxon>Bacteria</taxon>
        <taxon>Pseudomonadati</taxon>
        <taxon>Bacteroidota</taxon>
        <taxon>Saprospiria</taxon>
        <taxon>Saprospirales</taxon>
        <taxon>Saprospiraceae</taxon>
        <taxon>Saprospira</taxon>
    </lineage>
</organism>
<dbReference type="GO" id="GO:0016787">
    <property type="term" value="F:hydrolase activity"/>
    <property type="evidence" value="ECO:0007669"/>
    <property type="project" value="UniProtKB-KW"/>
</dbReference>
<name>H6L9I3_SAPGL</name>
<dbReference type="PANTHER" id="PTHR43798">
    <property type="entry name" value="MONOACYLGLYCEROL LIPASE"/>
    <property type="match status" value="1"/>
</dbReference>
<dbReference type="Gene3D" id="3.40.50.1820">
    <property type="entry name" value="alpha/beta hydrolase"/>
    <property type="match status" value="1"/>
</dbReference>
<feature type="domain" description="AB hydrolase-1" evidence="1">
    <location>
        <begin position="16"/>
        <end position="243"/>
    </location>
</feature>
<dbReference type="AlphaFoldDB" id="H6L9I3"/>
<dbReference type="SUPFAM" id="SSF53474">
    <property type="entry name" value="alpha/beta-Hydrolases"/>
    <property type="match status" value="1"/>
</dbReference>
<gene>
    <name evidence="2" type="ordered locus">SGRA_2731</name>
</gene>
<keyword evidence="3" id="KW-1185">Reference proteome</keyword>
<keyword evidence="2" id="KW-0378">Hydrolase</keyword>
<dbReference type="EMBL" id="CP002831">
    <property type="protein sequence ID" value="AFC25459.1"/>
    <property type="molecule type" value="Genomic_DNA"/>
</dbReference>
<dbReference type="HOGENOM" id="CLU_020336_50_4_10"/>
<evidence type="ECO:0000259" key="1">
    <source>
        <dbReference type="Pfam" id="PF00561"/>
    </source>
</evidence>
<accession>H6L9I3</accession>
<dbReference type="eggNOG" id="COG1073">
    <property type="taxonomic scope" value="Bacteria"/>
</dbReference>
<reference evidence="2 3" key="1">
    <citation type="journal article" date="2012" name="Stand. Genomic Sci.">
        <title>Complete genome sequencing and analysis of Saprospira grandis str. Lewin, a predatory marine bacterium.</title>
        <authorList>
            <person name="Saw J.H."/>
            <person name="Yuryev A."/>
            <person name="Kanbe M."/>
            <person name="Hou S."/>
            <person name="Young A.G."/>
            <person name="Aizawa S."/>
            <person name="Alam M."/>
        </authorList>
    </citation>
    <scope>NUCLEOTIDE SEQUENCE [LARGE SCALE GENOMIC DNA]</scope>
    <source>
        <strain evidence="2 3">Lewin</strain>
    </source>
</reference>
<proteinExistence type="predicted"/>
<evidence type="ECO:0000313" key="3">
    <source>
        <dbReference type="Proteomes" id="UP000007519"/>
    </source>
</evidence>
<dbReference type="InterPro" id="IPR029058">
    <property type="entry name" value="AB_hydrolase_fold"/>
</dbReference>
<dbReference type="InterPro" id="IPR000073">
    <property type="entry name" value="AB_hydrolase_1"/>
</dbReference>
<sequence>MMPKLFYQETGQEKGPVLVYLHGFCEDHRIFAPFQEQLGQKYRQLLPDLPGFGQSVGAAEDLGQLAEILWQWLDDLKVEEISLLGHSMGGYLALAMLEKRPQAIERLCLLHSHPFADPPAKQAKRKKSAAFIEKYGVATYLQQLIPQLFPAELRKTKLVQAFLQEQSGHSAQGVLAALKAMWSRPDRSAVLAQYEGPVLALIGELDEVIPPAFSAAQAQEQLSPNWQCKTIPQIGHMGFLEAPDQLNEIFNHFF</sequence>
<dbReference type="Proteomes" id="UP000007519">
    <property type="component" value="Chromosome"/>
</dbReference>
<dbReference type="KEGG" id="sgn:SGRA_2731"/>